<evidence type="ECO:0000256" key="8">
    <source>
        <dbReference type="ARBA" id="ARBA00022801"/>
    </source>
</evidence>
<name>A0AAE1GRK6_9NEOP</name>
<evidence type="ECO:0000259" key="16">
    <source>
        <dbReference type="PROSITE" id="PS52035"/>
    </source>
</evidence>
<evidence type="ECO:0000256" key="9">
    <source>
        <dbReference type="ARBA" id="ARBA00022833"/>
    </source>
</evidence>
<feature type="chain" id="PRO_5042150863" evidence="15">
    <location>
        <begin position="20"/>
        <end position="432"/>
    </location>
</feature>
<dbReference type="InterPro" id="IPR036990">
    <property type="entry name" value="M14A-like_propep"/>
</dbReference>
<evidence type="ECO:0000313" key="17">
    <source>
        <dbReference type="EMBL" id="KAK3907667.1"/>
    </source>
</evidence>
<organism evidence="17 18">
    <name type="scientific">Frankliniella fusca</name>
    <dbReference type="NCBI Taxonomy" id="407009"/>
    <lineage>
        <taxon>Eukaryota</taxon>
        <taxon>Metazoa</taxon>
        <taxon>Ecdysozoa</taxon>
        <taxon>Arthropoda</taxon>
        <taxon>Hexapoda</taxon>
        <taxon>Insecta</taxon>
        <taxon>Pterygota</taxon>
        <taxon>Neoptera</taxon>
        <taxon>Paraneoptera</taxon>
        <taxon>Thysanoptera</taxon>
        <taxon>Terebrantia</taxon>
        <taxon>Thripoidea</taxon>
        <taxon>Thripidae</taxon>
        <taxon>Frankliniella</taxon>
    </lineage>
</organism>
<dbReference type="Gene3D" id="3.40.630.10">
    <property type="entry name" value="Zn peptidases"/>
    <property type="match status" value="1"/>
</dbReference>
<dbReference type="GO" id="GO:0004181">
    <property type="term" value="F:metallocarboxypeptidase activity"/>
    <property type="evidence" value="ECO:0007669"/>
    <property type="project" value="InterPro"/>
</dbReference>
<evidence type="ECO:0000256" key="12">
    <source>
        <dbReference type="ARBA" id="ARBA00023145"/>
    </source>
</evidence>
<evidence type="ECO:0000256" key="11">
    <source>
        <dbReference type="ARBA" id="ARBA00023049"/>
    </source>
</evidence>
<keyword evidence="8" id="KW-0378">Hydrolase</keyword>
<reference evidence="17" key="1">
    <citation type="submission" date="2021-07" db="EMBL/GenBank/DDBJ databases">
        <authorList>
            <person name="Catto M.A."/>
            <person name="Jacobson A."/>
            <person name="Kennedy G."/>
            <person name="Labadie P."/>
            <person name="Hunt B.G."/>
            <person name="Srinivasan R."/>
        </authorList>
    </citation>
    <scope>NUCLEOTIDE SEQUENCE</scope>
    <source>
        <strain evidence="17">PL_HMW_Pooled</strain>
        <tissue evidence="17">Head</tissue>
    </source>
</reference>
<comment type="caution">
    <text evidence="17">The sequence shown here is derived from an EMBL/GenBank/DDBJ whole genome shotgun (WGS) entry which is preliminary data.</text>
</comment>
<comment type="similarity">
    <text evidence="3 14">Belongs to the peptidase M14 family.</text>
</comment>
<dbReference type="Pfam" id="PF00246">
    <property type="entry name" value="Peptidase_M14"/>
    <property type="match status" value="1"/>
</dbReference>
<dbReference type="InterPro" id="IPR003146">
    <property type="entry name" value="M14A_act_pep"/>
</dbReference>
<reference evidence="17" key="2">
    <citation type="journal article" date="2023" name="BMC Genomics">
        <title>Pest status, molecular evolution, and epigenetic factors derived from the genome assembly of Frankliniella fusca, a thysanopteran phytovirus vector.</title>
        <authorList>
            <person name="Catto M.A."/>
            <person name="Labadie P.E."/>
            <person name="Jacobson A.L."/>
            <person name="Kennedy G.G."/>
            <person name="Srinivasan R."/>
            <person name="Hunt B.G."/>
        </authorList>
    </citation>
    <scope>NUCLEOTIDE SEQUENCE</scope>
    <source>
        <strain evidence="17">PL_HMW_Pooled</strain>
    </source>
</reference>
<evidence type="ECO:0000256" key="5">
    <source>
        <dbReference type="ARBA" id="ARBA00022670"/>
    </source>
</evidence>
<feature type="domain" description="Peptidase M14" evidence="16">
    <location>
        <begin position="141"/>
        <end position="431"/>
    </location>
</feature>
<dbReference type="PROSITE" id="PS52035">
    <property type="entry name" value="PEPTIDASE_M14"/>
    <property type="match status" value="1"/>
</dbReference>
<evidence type="ECO:0000256" key="6">
    <source>
        <dbReference type="ARBA" id="ARBA00022723"/>
    </source>
</evidence>
<dbReference type="GO" id="GO:0008270">
    <property type="term" value="F:zinc ion binding"/>
    <property type="evidence" value="ECO:0007669"/>
    <property type="project" value="InterPro"/>
</dbReference>
<evidence type="ECO:0000256" key="2">
    <source>
        <dbReference type="ARBA" id="ARBA00003091"/>
    </source>
</evidence>
<feature type="signal peptide" evidence="15">
    <location>
        <begin position="1"/>
        <end position="19"/>
    </location>
</feature>
<dbReference type="InterPro" id="IPR000834">
    <property type="entry name" value="Peptidase_M14"/>
</dbReference>
<proteinExistence type="inferred from homology"/>
<keyword evidence="10" id="KW-0843">Virulence</keyword>
<sequence length="432" mass="47092">MHRAASLLCLLLVAAPAASELTAAEAPVIVDVEKVATGRSTDEAPEQRYDGHLVLRVLPRTAAEVVGVEEILYRDSELDAWRPPSRPGAEVHLRVPPWRLDRVIGDLAALSLNHTLVIQDVQRHIDNATRPTVRGDFGFDNYHRIDTIYGWMYQLARESGSAASVVSGGLSSEGRHILGVRLAHAPDLPVVIVEGGILGREWPSTAAAAFVLDQLVASSDPEVRRVARAYEWHVFPSVNPDGYEYAHTTDRLWSKSRSRTTVRCYGTDLNRNFPHQWGSAGVSWDYCSNLFPGARAASELETRTRMAYLKPLLRRTKAFVALHSYGQHLAFPWSHTASRAAGHDGLLTVAAASAEAFGRRHGTRLTTGSWAETLRPVSGTAMDWVHSRAVANAFSLGLRDSGAAAFLLPADQIVPAAEEALDGILGLLKAIV</sequence>
<evidence type="ECO:0000256" key="7">
    <source>
        <dbReference type="ARBA" id="ARBA00022729"/>
    </source>
</evidence>
<accession>A0AAE1GRK6</accession>
<dbReference type="SUPFAM" id="SSF53187">
    <property type="entry name" value="Zn-dependent exopeptidases"/>
    <property type="match status" value="1"/>
</dbReference>
<dbReference type="SMART" id="SM00631">
    <property type="entry name" value="Zn_pept"/>
    <property type="match status" value="1"/>
</dbReference>
<dbReference type="Pfam" id="PF02244">
    <property type="entry name" value="Propep_M14"/>
    <property type="match status" value="1"/>
</dbReference>
<dbReference type="GO" id="GO:0005615">
    <property type="term" value="C:extracellular space"/>
    <property type="evidence" value="ECO:0007669"/>
    <property type="project" value="TreeGrafter"/>
</dbReference>
<keyword evidence="18" id="KW-1185">Reference proteome</keyword>
<evidence type="ECO:0000256" key="15">
    <source>
        <dbReference type="SAM" id="SignalP"/>
    </source>
</evidence>
<keyword evidence="4 17" id="KW-0121">Carboxypeptidase</keyword>
<comment type="function">
    <text evidence="2">Extracellular metalloprotease that contributes to pathogenicity.</text>
</comment>
<comment type="cofactor">
    <cofactor evidence="1">
        <name>Zn(2+)</name>
        <dbReference type="ChEBI" id="CHEBI:29105"/>
    </cofactor>
</comment>
<dbReference type="Gene3D" id="3.30.70.340">
    <property type="entry name" value="Metallocarboxypeptidase-like"/>
    <property type="match status" value="1"/>
</dbReference>
<dbReference type="AlphaFoldDB" id="A0AAE1GRK6"/>
<protein>
    <submittedName>
        <fullName evidence="17">Zinc carboxypeptidase A 1</fullName>
    </submittedName>
</protein>
<evidence type="ECO:0000256" key="3">
    <source>
        <dbReference type="ARBA" id="ARBA00005988"/>
    </source>
</evidence>
<evidence type="ECO:0000256" key="13">
    <source>
        <dbReference type="ARBA" id="ARBA00023157"/>
    </source>
</evidence>
<evidence type="ECO:0000256" key="4">
    <source>
        <dbReference type="ARBA" id="ARBA00022645"/>
    </source>
</evidence>
<dbReference type="PANTHER" id="PTHR11705:SF143">
    <property type="entry name" value="SLL0236 PROTEIN"/>
    <property type="match status" value="1"/>
</dbReference>
<dbReference type="EMBL" id="JAHWGI010000014">
    <property type="protein sequence ID" value="KAK3907667.1"/>
    <property type="molecule type" value="Genomic_DNA"/>
</dbReference>
<dbReference type="FunFam" id="3.40.630.10:FF:000084">
    <property type="entry name" value="Carboxypeptidase B2"/>
    <property type="match status" value="1"/>
</dbReference>
<keyword evidence="6" id="KW-0479">Metal-binding</keyword>
<dbReference type="PRINTS" id="PR00765">
    <property type="entry name" value="CRBOXYPTASEA"/>
</dbReference>
<dbReference type="Proteomes" id="UP001219518">
    <property type="component" value="Unassembled WGS sequence"/>
</dbReference>
<dbReference type="GO" id="GO:0006508">
    <property type="term" value="P:proteolysis"/>
    <property type="evidence" value="ECO:0007669"/>
    <property type="project" value="UniProtKB-KW"/>
</dbReference>
<keyword evidence="9" id="KW-0862">Zinc</keyword>
<evidence type="ECO:0000256" key="10">
    <source>
        <dbReference type="ARBA" id="ARBA00023026"/>
    </source>
</evidence>
<evidence type="ECO:0000313" key="18">
    <source>
        <dbReference type="Proteomes" id="UP001219518"/>
    </source>
</evidence>
<evidence type="ECO:0000256" key="1">
    <source>
        <dbReference type="ARBA" id="ARBA00001947"/>
    </source>
</evidence>
<comment type="caution">
    <text evidence="14">Lacks conserved residue(s) required for the propagation of feature annotation.</text>
</comment>
<keyword evidence="12" id="KW-0865">Zymogen</keyword>
<dbReference type="PANTHER" id="PTHR11705">
    <property type="entry name" value="PROTEASE FAMILY M14 CARBOXYPEPTIDASE A,B"/>
    <property type="match status" value="1"/>
</dbReference>
<keyword evidence="13" id="KW-1015">Disulfide bond</keyword>
<dbReference type="SUPFAM" id="SSF54897">
    <property type="entry name" value="Protease propeptides/inhibitors"/>
    <property type="match status" value="1"/>
</dbReference>
<evidence type="ECO:0000256" key="14">
    <source>
        <dbReference type="PROSITE-ProRule" id="PRU01379"/>
    </source>
</evidence>
<keyword evidence="11" id="KW-0482">Metalloprotease</keyword>
<gene>
    <name evidence="17" type="ORF">KUF71_018303</name>
</gene>
<keyword evidence="7 15" id="KW-0732">Signal</keyword>
<keyword evidence="5" id="KW-0645">Protease</keyword>